<dbReference type="PROSITE" id="PS50059">
    <property type="entry name" value="FKBP_PPIASE"/>
    <property type="match status" value="1"/>
</dbReference>
<feature type="domain" description="PPIase FKBP-type" evidence="7">
    <location>
        <begin position="17"/>
        <end position="131"/>
    </location>
</feature>
<dbReference type="Gene3D" id="3.10.50.40">
    <property type="match status" value="1"/>
</dbReference>
<keyword evidence="3 5" id="KW-0697">Rotamase</keyword>
<evidence type="ECO:0000256" key="4">
    <source>
        <dbReference type="ARBA" id="ARBA00023235"/>
    </source>
</evidence>
<gene>
    <name evidence="8" type="ORF">CL943_01180</name>
</gene>
<dbReference type="PANTHER" id="PTHR47861">
    <property type="entry name" value="FKBP-TYPE PEPTIDYL-PROLYL CIS-TRANS ISOMERASE SLYD"/>
    <property type="match status" value="1"/>
</dbReference>
<evidence type="ECO:0000259" key="7">
    <source>
        <dbReference type="PROSITE" id="PS50059"/>
    </source>
</evidence>
<dbReference type="EC" id="5.2.1.8" evidence="6"/>
<evidence type="ECO:0000313" key="9">
    <source>
        <dbReference type="Proteomes" id="UP000226592"/>
    </source>
</evidence>
<keyword evidence="4 5" id="KW-0413">Isomerase</keyword>
<evidence type="ECO:0000256" key="2">
    <source>
        <dbReference type="ARBA" id="ARBA00006577"/>
    </source>
</evidence>
<organism evidence="8 9">
    <name type="scientific">Candidatus Iainarchaeum sp</name>
    <dbReference type="NCBI Taxonomy" id="3101447"/>
    <lineage>
        <taxon>Archaea</taxon>
        <taxon>Candidatus Iainarchaeota</taxon>
        <taxon>Candidatus Iainarchaeia</taxon>
        <taxon>Candidatus Iainarchaeales</taxon>
        <taxon>Candidatus Iainarchaeaceae</taxon>
        <taxon>Candidatus Iainarchaeum</taxon>
    </lineage>
</organism>
<accession>A0A2D6M0E7</accession>
<dbReference type="InterPro" id="IPR001179">
    <property type="entry name" value="PPIase_FKBP_dom"/>
</dbReference>
<evidence type="ECO:0000256" key="5">
    <source>
        <dbReference type="PROSITE-ProRule" id="PRU00277"/>
    </source>
</evidence>
<dbReference type="InterPro" id="IPR054016">
    <property type="entry name" value="FKBP26_IF"/>
</dbReference>
<dbReference type="PANTHER" id="PTHR47861:SF2">
    <property type="entry name" value="LONG-TYPE PEPTIDYL-PROLYL CIS-TRANS ISOMERASE"/>
    <property type="match status" value="1"/>
</dbReference>
<comment type="catalytic activity">
    <reaction evidence="1 5 6">
        <text>[protein]-peptidylproline (omega=180) = [protein]-peptidylproline (omega=0)</text>
        <dbReference type="Rhea" id="RHEA:16237"/>
        <dbReference type="Rhea" id="RHEA-COMP:10747"/>
        <dbReference type="Rhea" id="RHEA-COMP:10748"/>
        <dbReference type="ChEBI" id="CHEBI:83833"/>
        <dbReference type="ChEBI" id="CHEBI:83834"/>
        <dbReference type="EC" id="5.2.1.8"/>
    </reaction>
</comment>
<dbReference type="Pfam" id="PF00254">
    <property type="entry name" value="FKBP_C"/>
    <property type="match status" value="1"/>
</dbReference>
<comment type="similarity">
    <text evidence="2 6">Belongs to the FKBP-type PPIase family.</text>
</comment>
<dbReference type="SUPFAM" id="SSF54534">
    <property type="entry name" value="FKBP-like"/>
    <property type="match status" value="1"/>
</dbReference>
<dbReference type="EMBL" id="NZBU01000005">
    <property type="protein sequence ID" value="MAG21904.1"/>
    <property type="molecule type" value="Genomic_DNA"/>
</dbReference>
<evidence type="ECO:0000256" key="1">
    <source>
        <dbReference type="ARBA" id="ARBA00000971"/>
    </source>
</evidence>
<reference evidence="9" key="1">
    <citation type="submission" date="2017-09" db="EMBL/GenBank/DDBJ databases">
        <title>The Reconstruction of 2,631 Draft Metagenome-Assembled Genomes from the Global Oceans.</title>
        <authorList>
            <person name="Tully B.J."/>
            <person name="Graham E.D."/>
            <person name="Heidelberg J.F."/>
        </authorList>
    </citation>
    <scope>NUCLEOTIDE SEQUENCE [LARGE SCALE GENOMIC DNA]</scope>
</reference>
<dbReference type="Pfam" id="PF22199">
    <property type="entry name" value="FKBP26_IF"/>
    <property type="match status" value="1"/>
</dbReference>
<sequence>MIFTQRFFLRGVLLKEGSIVEVNYTGKVVVSNEVFDTTVEKKAIDAGIFNKQIKYKPVTVIVGEQELLKGLDDSLKEMKVGDERKASIKPADGFGERQSQLVRVLPMREFKRQKMNPIPGLVLEVNGRQGRVQSVSGGRVRVDFNHPLAGKDLEYELKVVKEVTGAKNQVQALFDKYFGGIPEKEKSIKITDKEIEIGLDAKYTAAAANLKKRFSDLVTKNIKGITKVKFVEEFKEKVEKKATKQ</sequence>
<dbReference type="GO" id="GO:0003755">
    <property type="term" value="F:peptidyl-prolyl cis-trans isomerase activity"/>
    <property type="evidence" value="ECO:0007669"/>
    <property type="project" value="UniProtKB-UniRule"/>
</dbReference>
<evidence type="ECO:0000256" key="3">
    <source>
        <dbReference type="ARBA" id="ARBA00023110"/>
    </source>
</evidence>
<evidence type="ECO:0000256" key="6">
    <source>
        <dbReference type="RuleBase" id="RU003915"/>
    </source>
</evidence>
<dbReference type="Gene3D" id="2.40.10.330">
    <property type="match status" value="1"/>
</dbReference>
<dbReference type="InterPro" id="IPR048261">
    <property type="entry name" value="SlpA/SlyD-like_ins_sf"/>
</dbReference>
<dbReference type="InterPro" id="IPR046357">
    <property type="entry name" value="PPIase_dom_sf"/>
</dbReference>
<dbReference type="Proteomes" id="UP000226592">
    <property type="component" value="Unassembled WGS sequence"/>
</dbReference>
<name>A0A2D6M0E7_9ARCH</name>
<dbReference type="Gene3D" id="3.30.70.2210">
    <property type="match status" value="1"/>
</dbReference>
<comment type="caution">
    <text evidence="8">The sequence shown here is derived from an EMBL/GenBank/DDBJ whole genome shotgun (WGS) entry which is preliminary data.</text>
</comment>
<proteinExistence type="inferred from homology"/>
<evidence type="ECO:0000313" key="8">
    <source>
        <dbReference type="EMBL" id="MAG21904.1"/>
    </source>
</evidence>
<protein>
    <recommendedName>
        <fullName evidence="6">Peptidyl-prolyl cis-trans isomerase</fullName>
        <ecNumber evidence="6">5.2.1.8</ecNumber>
    </recommendedName>
</protein>
<dbReference type="AlphaFoldDB" id="A0A2D6M0E7"/>